<evidence type="ECO:0000313" key="2">
    <source>
        <dbReference type="Proteomes" id="UP000297452"/>
    </source>
</evidence>
<comment type="caution">
    <text evidence="1">The sequence shown here is derived from an EMBL/GenBank/DDBJ whole genome shotgun (WGS) entry which is preliminary data.</text>
</comment>
<accession>A0A4Z1HQJ8</accession>
<dbReference type="AlphaFoldDB" id="A0A4Z1HQJ8"/>
<keyword evidence="2" id="KW-1185">Reference proteome</keyword>
<protein>
    <submittedName>
        <fullName evidence="1">Uncharacterized protein</fullName>
    </submittedName>
</protein>
<gene>
    <name evidence="1" type="ORF">BOTNAR_0368g00050</name>
</gene>
<proteinExistence type="predicted"/>
<organism evidence="1 2">
    <name type="scientific">Botryotinia narcissicola</name>
    <dbReference type="NCBI Taxonomy" id="278944"/>
    <lineage>
        <taxon>Eukaryota</taxon>
        <taxon>Fungi</taxon>
        <taxon>Dikarya</taxon>
        <taxon>Ascomycota</taxon>
        <taxon>Pezizomycotina</taxon>
        <taxon>Leotiomycetes</taxon>
        <taxon>Helotiales</taxon>
        <taxon>Sclerotiniaceae</taxon>
        <taxon>Botryotinia</taxon>
    </lineage>
</organism>
<dbReference type="Proteomes" id="UP000297452">
    <property type="component" value="Unassembled WGS sequence"/>
</dbReference>
<dbReference type="EMBL" id="PQXJ01000368">
    <property type="protein sequence ID" value="TGO51095.1"/>
    <property type="molecule type" value="Genomic_DNA"/>
</dbReference>
<evidence type="ECO:0000313" key="1">
    <source>
        <dbReference type="EMBL" id="TGO51095.1"/>
    </source>
</evidence>
<name>A0A4Z1HQJ8_9HELO</name>
<sequence length="82" mass="9736">MCSYYPHRKELRAMEAFVAEKERRGIIFGSFVRGILYISGKRVRKMTERTGKEQEAMKSEVRHRRLRQDFDVLMREAGAVEI</sequence>
<reference evidence="1 2" key="1">
    <citation type="submission" date="2017-12" db="EMBL/GenBank/DDBJ databases">
        <title>Comparative genomics of Botrytis spp.</title>
        <authorList>
            <person name="Valero-Jimenez C.A."/>
            <person name="Tapia P."/>
            <person name="Veloso J."/>
            <person name="Silva-Moreno E."/>
            <person name="Staats M."/>
            <person name="Valdes J.H."/>
            <person name="Van Kan J.A.L."/>
        </authorList>
    </citation>
    <scope>NUCLEOTIDE SEQUENCE [LARGE SCALE GENOMIC DNA]</scope>
    <source>
        <strain evidence="1 2">MUCL2120</strain>
    </source>
</reference>